<accession>A0ABW1PI93</accession>
<dbReference type="SMART" id="SM00448">
    <property type="entry name" value="REC"/>
    <property type="match status" value="1"/>
</dbReference>
<evidence type="ECO:0000256" key="1">
    <source>
        <dbReference type="PROSITE-ProRule" id="PRU00169"/>
    </source>
</evidence>
<name>A0ABW1PI93_9FLAO</name>
<keyword evidence="4" id="KW-1185">Reference proteome</keyword>
<evidence type="ECO:0000259" key="2">
    <source>
        <dbReference type="PROSITE" id="PS50110"/>
    </source>
</evidence>
<evidence type="ECO:0000313" key="3">
    <source>
        <dbReference type="EMBL" id="MFC6095320.1"/>
    </source>
</evidence>
<proteinExistence type="predicted"/>
<comment type="caution">
    <text evidence="3">The sequence shown here is derived from an EMBL/GenBank/DDBJ whole genome shotgun (WGS) entry which is preliminary data.</text>
</comment>
<dbReference type="InterPro" id="IPR001789">
    <property type="entry name" value="Sig_transdc_resp-reg_receiver"/>
</dbReference>
<dbReference type="Pfam" id="PF00072">
    <property type="entry name" value="Response_reg"/>
    <property type="match status" value="1"/>
</dbReference>
<gene>
    <name evidence="3" type="ORF">ACFPVY_01565</name>
</gene>
<dbReference type="InterPro" id="IPR011006">
    <property type="entry name" value="CheY-like_superfamily"/>
</dbReference>
<feature type="domain" description="Response regulatory" evidence="2">
    <location>
        <begin position="5"/>
        <end position="132"/>
    </location>
</feature>
<feature type="modified residue" description="4-aspartylphosphate" evidence="1">
    <location>
        <position position="62"/>
    </location>
</feature>
<dbReference type="SUPFAM" id="SSF52172">
    <property type="entry name" value="CheY-like"/>
    <property type="match status" value="1"/>
</dbReference>
<sequence>MNNALICIIDDDPIYQIITKKIIKKTDTKKEIISFSNGAEAIEAFVSNVHKPDALPNIILLDIDMPVMDGWDFMASFDRIKPMISKKIVIYIVSSSIADSDKEKAKTFAGISGYFSKPLTLENFLKIEKAND</sequence>
<dbReference type="InterPro" id="IPR052893">
    <property type="entry name" value="TCS_response_regulator"/>
</dbReference>
<dbReference type="RefSeq" id="WP_379789934.1">
    <property type="nucleotide sequence ID" value="NZ_JBHSQB010000003.1"/>
</dbReference>
<dbReference type="Proteomes" id="UP001596287">
    <property type="component" value="Unassembled WGS sequence"/>
</dbReference>
<dbReference type="EMBL" id="JBHSQB010000003">
    <property type="protein sequence ID" value="MFC6095320.1"/>
    <property type="molecule type" value="Genomic_DNA"/>
</dbReference>
<dbReference type="PANTHER" id="PTHR44520">
    <property type="entry name" value="RESPONSE REGULATOR RCP1-RELATED"/>
    <property type="match status" value="1"/>
</dbReference>
<evidence type="ECO:0000313" key="4">
    <source>
        <dbReference type="Proteomes" id="UP001596287"/>
    </source>
</evidence>
<dbReference type="PANTHER" id="PTHR44520:SF2">
    <property type="entry name" value="RESPONSE REGULATOR RCP1"/>
    <property type="match status" value="1"/>
</dbReference>
<organism evidence="3 4">
    <name type="scientific">Flavobacterium qiangtangense</name>
    <dbReference type="NCBI Taxonomy" id="1442595"/>
    <lineage>
        <taxon>Bacteria</taxon>
        <taxon>Pseudomonadati</taxon>
        <taxon>Bacteroidota</taxon>
        <taxon>Flavobacteriia</taxon>
        <taxon>Flavobacteriales</taxon>
        <taxon>Flavobacteriaceae</taxon>
        <taxon>Flavobacterium</taxon>
    </lineage>
</organism>
<protein>
    <submittedName>
        <fullName evidence="3">Response regulator</fullName>
    </submittedName>
</protein>
<dbReference type="PROSITE" id="PS50110">
    <property type="entry name" value="RESPONSE_REGULATORY"/>
    <property type="match status" value="1"/>
</dbReference>
<dbReference type="Gene3D" id="3.40.50.2300">
    <property type="match status" value="1"/>
</dbReference>
<keyword evidence="1" id="KW-0597">Phosphoprotein</keyword>
<reference evidence="4" key="1">
    <citation type="journal article" date="2019" name="Int. J. Syst. Evol. Microbiol.">
        <title>The Global Catalogue of Microorganisms (GCM) 10K type strain sequencing project: providing services to taxonomists for standard genome sequencing and annotation.</title>
        <authorList>
            <consortium name="The Broad Institute Genomics Platform"/>
            <consortium name="The Broad Institute Genome Sequencing Center for Infectious Disease"/>
            <person name="Wu L."/>
            <person name="Ma J."/>
        </authorList>
    </citation>
    <scope>NUCLEOTIDE SEQUENCE [LARGE SCALE GENOMIC DNA]</scope>
    <source>
        <strain evidence="4">CCUG 49679</strain>
    </source>
</reference>